<reference evidence="2 3" key="1">
    <citation type="journal article" date="2013" name="Genome Announc.">
        <title>Draft Genome Sequence of Strain JLT2015T, Belonging to the Family Sphingomonadaceae of the Alphaproteobacteria.</title>
        <authorList>
            <person name="Tang K."/>
            <person name="Liu K."/>
            <person name="Li S."/>
            <person name="Jiao N."/>
        </authorList>
    </citation>
    <scope>NUCLEOTIDE SEQUENCE [LARGE SCALE GENOMIC DNA]</scope>
    <source>
        <strain evidence="2 3">JLT2015</strain>
    </source>
</reference>
<protein>
    <submittedName>
        <fullName evidence="2">Uncharacterized protein</fullName>
    </submittedName>
</protein>
<keyword evidence="3" id="KW-1185">Reference proteome</keyword>
<feature type="region of interest" description="Disordered" evidence="1">
    <location>
        <begin position="23"/>
        <end position="51"/>
    </location>
</feature>
<dbReference type="OrthoDB" id="7595923at2"/>
<dbReference type="AlphaFoldDB" id="M2T745"/>
<gene>
    <name evidence="2" type="ORF">C725_2372</name>
</gene>
<evidence type="ECO:0000256" key="1">
    <source>
        <dbReference type="SAM" id="MobiDB-lite"/>
    </source>
</evidence>
<evidence type="ECO:0000313" key="2">
    <source>
        <dbReference type="EMBL" id="EMD82334.1"/>
    </source>
</evidence>
<dbReference type="EMBL" id="AMRV01000008">
    <property type="protein sequence ID" value="EMD82334.1"/>
    <property type="molecule type" value="Genomic_DNA"/>
</dbReference>
<dbReference type="RefSeq" id="WP_008603153.1">
    <property type="nucleotide sequence ID" value="NZ_AMRV01000008.1"/>
</dbReference>
<dbReference type="PROSITE" id="PS51257">
    <property type="entry name" value="PROKAR_LIPOPROTEIN"/>
    <property type="match status" value="1"/>
</dbReference>
<feature type="compositionally biased region" description="Basic and acidic residues" evidence="1">
    <location>
        <begin position="28"/>
        <end position="39"/>
    </location>
</feature>
<evidence type="ECO:0000313" key="3">
    <source>
        <dbReference type="Proteomes" id="UP000011717"/>
    </source>
</evidence>
<accession>M2T745</accession>
<comment type="caution">
    <text evidence="2">The sequence shown here is derived from an EMBL/GenBank/DDBJ whole genome shotgun (WGS) entry which is preliminary data.</text>
</comment>
<name>M2T745_9SPHN</name>
<dbReference type="Proteomes" id="UP000011717">
    <property type="component" value="Unassembled WGS sequence"/>
</dbReference>
<sequence length="139" mass="15643">MSARPARLAVTAASTGLLLGLAACQPEQPREEPEEKAEPAPKPTPSDPRRFIGRWARSADQCETDWWRFWADELRTKTEGMHCDILPPDASFSDTELRTVCRMPDGGFRETWTLSYGDDAQTMTIRGEEGQEVELVKCE</sequence>
<organism evidence="2 3">
    <name type="scientific">Pacificimonas flava</name>
    <dbReference type="NCBI Taxonomy" id="1234595"/>
    <lineage>
        <taxon>Bacteria</taxon>
        <taxon>Pseudomonadati</taxon>
        <taxon>Pseudomonadota</taxon>
        <taxon>Alphaproteobacteria</taxon>
        <taxon>Sphingomonadales</taxon>
        <taxon>Sphingosinicellaceae</taxon>
        <taxon>Pacificimonas</taxon>
    </lineage>
</organism>
<proteinExistence type="predicted"/>